<sequence length="463" mass="48859">MSADSKLRRLIAALAAATALTTVATGGAFAKDKPKAEPSIWERETLTGDWGGRRTALKENNGIEITLIYISEVLGVMSGGINRTRSYEGRLEFSVDTDLQKLIGLAGAKTHFKLYQIHDGGRNAAANVGSIADPSNIDALSTTRLFTAWYEQSFADRFSLRVGQLAADDEFITSPTAGGLINGTFGWAGLLASDITNGGPAYPLAAPGARLATTINDNLTLLTAVFAGNPAGRSNCTVTAQECNEHGLNFGLVGGALWMSELQYAVNQGKGAVGLPAVYKVGGWYSTNDRFADQRFGVDAAGGRVLLSDPASTGAYNHKGNWGLYGVIDQTVLQASERALSLFLRGGFSPSDRNAISYYVDGGVGLKGPFSSRPNDTLTFGVAYAKVSKDAAAADIDAGNAVVRSEEVVFELSYAAQLAPWWTLQPDLQYIVHPGGNVANANDPNGAAIKNAFIAGLRSTIKF</sequence>
<evidence type="ECO:0000256" key="2">
    <source>
        <dbReference type="RuleBase" id="RU363072"/>
    </source>
</evidence>
<comment type="similarity">
    <text evidence="1 2">Belongs to the OprB family.</text>
</comment>
<keyword evidence="4" id="KW-1185">Reference proteome</keyword>
<feature type="signal peptide" evidence="2">
    <location>
        <begin position="1"/>
        <end position="30"/>
    </location>
</feature>
<dbReference type="EMBL" id="QRGO01000001">
    <property type="protein sequence ID" value="RDV04093.1"/>
    <property type="molecule type" value="Genomic_DNA"/>
</dbReference>
<gene>
    <name evidence="3" type="ORF">DXH78_05525</name>
</gene>
<dbReference type="InterPro" id="IPR038673">
    <property type="entry name" value="OprB_sf"/>
</dbReference>
<comment type="caution">
    <text evidence="3">The sequence shown here is derived from an EMBL/GenBank/DDBJ whole genome shotgun (WGS) entry which is preliminary data.</text>
</comment>
<evidence type="ECO:0000313" key="3">
    <source>
        <dbReference type="EMBL" id="RDV04093.1"/>
    </source>
</evidence>
<dbReference type="PANTHER" id="PTHR37944:SF1">
    <property type="entry name" value="PORIN B"/>
    <property type="match status" value="1"/>
</dbReference>
<dbReference type="Pfam" id="PF04966">
    <property type="entry name" value="OprB"/>
    <property type="match status" value="1"/>
</dbReference>
<proteinExistence type="inferred from homology"/>
<dbReference type="GO" id="GO:0016020">
    <property type="term" value="C:membrane"/>
    <property type="evidence" value="ECO:0007669"/>
    <property type="project" value="InterPro"/>
</dbReference>
<dbReference type="GO" id="GO:0015288">
    <property type="term" value="F:porin activity"/>
    <property type="evidence" value="ECO:0007669"/>
    <property type="project" value="InterPro"/>
</dbReference>
<dbReference type="OrthoDB" id="177316at2"/>
<keyword evidence="2" id="KW-0732">Signal</keyword>
<evidence type="ECO:0000313" key="4">
    <source>
        <dbReference type="Proteomes" id="UP000263993"/>
    </source>
</evidence>
<protein>
    <submittedName>
        <fullName evidence="3">Carbohydrate porin</fullName>
    </submittedName>
</protein>
<organism evidence="3 4">
    <name type="scientific">Undibacter mobilis</name>
    <dbReference type="NCBI Taxonomy" id="2292256"/>
    <lineage>
        <taxon>Bacteria</taxon>
        <taxon>Pseudomonadati</taxon>
        <taxon>Pseudomonadota</taxon>
        <taxon>Alphaproteobacteria</taxon>
        <taxon>Hyphomicrobiales</taxon>
        <taxon>Nitrobacteraceae</taxon>
        <taxon>Undibacter</taxon>
    </lineage>
</organism>
<dbReference type="PANTHER" id="PTHR37944">
    <property type="entry name" value="PORIN B"/>
    <property type="match status" value="1"/>
</dbReference>
<evidence type="ECO:0000256" key="1">
    <source>
        <dbReference type="ARBA" id="ARBA00008769"/>
    </source>
</evidence>
<dbReference type="AlphaFoldDB" id="A0A371B9J5"/>
<accession>A0A371B9J5</accession>
<name>A0A371B9J5_9BRAD</name>
<dbReference type="InterPro" id="IPR007049">
    <property type="entry name" value="Carb-sel_porin_OprB"/>
</dbReference>
<reference evidence="4" key="1">
    <citation type="submission" date="2018-08" db="EMBL/GenBank/DDBJ databases">
        <authorList>
            <person name="Kim S.-J."/>
            <person name="Jung G.-Y."/>
        </authorList>
    </citation>
    <scope>NUCLEOTIDE SEQUENCE [LARGE SCALE GENOMIC DNA]</scope>
    <source>
        <strain evidence="4">GY_H</strain>
    </source>
</reference>
<dbReference type="Proteomes" id="UP000263993">
    <property type="component" value="Unassembled WGS sequence"/>
</dbReference>
<dbReference type="Gene3D" id="2.40.160.180">
    <property type="entry name" value="Carbohydrate-selective porin OprB"/>
    <property type="match status" value="1"/>
</dbReference>
<dbReference type="RefSeq" id="WP_115516119.1">
    <property type="nucleotide sequence ID" value="NZ_QRGO01000001.1"/>
</dbReference>
<feature type="chain" id="PRO_5016479160" evidence="2">
    <location>
        <begin position="31"/>
        <end position="463"/>
    </location>
</feature>
<dbReference type="InterPro" id="IPR052932">
    <property type="entry name" value="OprB_Porin"/>
</dbReference>
<dbReference type="GO" id="GO:0008643">
    <property type="term" value="P:carbohydrate transport"/>
    <property type="evidence" value="ECO:0007669"/>
    <property type="project" value="InterPro"/>
</dbReference>